<accession>A0ABT6T487</accession>
<organism evidence="2 3">
    <name type="scientific">Streptomyces luteolus</name>
    <dbReference type="NCBI Taxonomy" id="3043615"/>
    <lineage>
        <taxon>Bacteria</taxon>
        <taxon>Bacillati</taxon>
        <taxon>Actinomycetota</taxon>
        <taxon>Actinomycetes</taxon>
        <taxon>Kitasatosporales</taxon>
        <taxon>Streptomycetaceae</taxon>
        <taxon>Streptomyces</taxon>
    </lineage>
</organism>
<protein>
    <recommendedName>
        <fullName evidence="4">Peptidase inhibitor family I36</fullName>
    </recommendedName>
</protein>
<name>A0ABT6T487_9ACTN</name>
<evidence type="ECO:0000256" key="1">
    <source>
        <dbReference type="SAM" id="SignalP"/>
    </source>
</evidence>
<keyword evidence="3" id="KW-1185">Reference proteome</keyword>
<evidence type="ECO:0008006" key="4">
    <source>
        <dbReference type="Google" id="ProtNLM"/>
    </source>
</evidence>
<dbReference type="RefSeq" id="WP_282538528.1">
    <property type="nucleotide sequence ID" value="NZ_JASCIS010000040.1"/>
</dbReference>
<dbReference type="Proteomes" id="UP001237105">
    <property type="component" value="Unassembled WGS sequence"/>
</dbReference>
<evidence type="ECO:0000313" key="2">
    <source>
        <dbReference type="EMBL" id="MDI3422670.1"/>
    </source>
</evidence>
<comment type="caution">
    <text evidence="2">The sequence shown here is derived from an EMBL/GenBank/DDBJ whole genome shotgun (WGS) entry which is preliminary data.</text>
</comment>
<sequence length="120" mass="12948">MKRKTLTAAAAGLLTLGMATVAQADNTGTTARLGVQGKSSCPDGYVCVWNNRDVFSANGISIFNNGTRHPGGDHIRYKYTYRPDGKEVWGCLHYPKDTPNSKKSYASGVVLNYAVWGGEC</sequence>
<dbReference type="EMBL" id="JASCIS010000040">
    <property type="protein sequence ID" value="MDI3422670.1"/>
    <property type="molecule type" value="Genomic_DNA"/>
</dbReference>
<keyword evidence="1" id="KW-0732">Signal</keyword>
<gene>
    <name evidence="2" type="ORF">QIT00_29710</name>
</gene>
<reference evidence="2 3" key="1">
    <citation type="submission" date="2023-05" db="EMBL/GenBank/DDBJ databases">
        <title>Draft genome sequence of Streptomyces sp. B-S-A12 isolated from a cave soil in Thailand.</title>
        <authorList>
            <person name="Chamroensaksri N."/>
            <person name="Muangham S."/>
        </authorList>
    </citation>
    <scope>NUCLEOTIDE SEQUENCE [LARGE SCALE GENOMIC DNA]</scope>
    <source>
        <strain evidence="2 3">B-S-A12</strain>
    </source>
</reference>
<evidence type="ECO:0000313" key="3">
    <source>
        <dbReference type="Proteomes" id="UP001237105"/>
    </source>
</evidence>
<proteinExistence type="predicted"/>
<feature type="chain" id="PRO_5046548376" description="Peptidase inhibitor family I36" evidence="1">
    <location>
        <begin position="25"/>
        <end position="120"/>
    </location>
</feature>
<feature type="signal peptide" evidence="1">
    <location>
        <begin position="1"/>
        <end position="24"/>
    </location>
</feature>